<name>A0ABN2PZ62_9MICO</name>
<accession>A0ABN2PZ62</accession>
<dbReference type="RefSeq" id="WP_248152845.1">
    <property type="nucleotide sequence ID" value="NZ_BAAAOF010000006.1"/>
</dbReference>
<sequence length="101" mass="11064">MTMSDPQVWTLIGVFAAAILGGFSIVITSLSRVIRAEVGGLRSEITGEIGTLRGELTGEIGGLRGEIGGLHARLDTLEKRFDHLDRDVQSITDRLWRERDS</sequence>
<dbReference type="EMBL" id="BAAAOF010000006">
    <property type="protein sequence ID" value="GAA1935459.1"/>
    <property type="molecule type" value="Genomic_DNA"/>
</dbReference>
<feature type="transmembrane region" description="Helical" evidence="1">
    <location>
        <begin position="6"/>
        <end position="27"/>
    </location>
</feature>
<comment type="caution">
    <text evidence="2">The sequence shown here is derived from an EMBL/GenBank/DDBJ whole genome shotgun (WGS) entry which is preliminary data.</text>
</comment>
<gene>
    <name evidence="2" type="ORF">GCM10009775_29120</name>
</gene>
<evidence type="ECO:0000256" key="1">
    <source>
        <dbReference type="SAM" id="Phobius"/>
    </source>
</evidence>
<evidence type="ECO:0008006" key="4">
    <source>
        <dbReference type="Google" id="ProtNLM"/>
    </source>
</evidence>
<keyword evidence="1" id="KW-0812">Transmembrane</keyword>
<keyword evidence="1" id="KW-1133">Transmembrane helix</keyword>
<dbReference type="Proteomes" id="UP001501343">
    <property type="component" value="Unassembled WGS sequence"/>
</dbReference>
<keyword evidence="1" id="KW-0472">Membrane</keyword>
<proteinExistence type="predicted"/>
<keyword evidence="3" id="KW-1185">Reference proteome</keyword>
<reference evidence="2 3" key="1">
    <citation type="journal article" date="2019" name="Int. J. Syst. Evol. Microbiol.">
        <title>The Global Catalogue of Microorganisms (GCM) 10K type strain sequencing project: providing services to taxonomists for standard genome sequencing and annotation.</title>
        <authorList>
            <consortium name="The Broad Institute Genomics Platform"/>
            <consortium name="The Broad Institute Genome Sequencing Center for Infectious Disease"/>
            <person name="Wu L."/>
            <person name="Ma J."/>
        </authorList>
    </citation>
    <scope>NUCLEOTIDE SEQUENCE [LARGE SCALE GENOMIC DNA]</scope>
    <source>
        <strain evidence="2 3">JCM 14900</strain>
    </source>
</reference>
<evidence type="ECO:0000313" key="2">
    <source>
        <dbReference type="EMBL" id="GAA1935459.1"/>
    </source>
</evidence>
<protein>
    <recommendedName>
        <fullName evidence="4">DUF2746 domain-containing protein</fullName>
    </recommendedName>
</protein>
<evidence type="ECO:0000313" key="3">
    <source>
        <dbReference type="Proteomes" id="UP001501343"/>
    </source>
</evidence>
<organism evidence="2 3">
    <name type="scientific">Microbacterium aoyamense</name>
    <dbReference type="NCBI Taxonomy" id="344166"/>
    <lineage>
        <taxon>Bacteria</taxon>
        <taxon>Bacillati</taxon>
        <taxon>Actinomycetota</taxon>
        <taxon>Actinomycetes</taxon>
        <taxon>Micrococcales</taxon>
        <taxon>Microbacteriaceae</taxon>
        <taxon>Microbacterium</taxon>
    </lineage>
</organism>